<evidence type="ECO:0000313" key="2">
    <source>
        <dbReference type="Proteomes" id="UP000310636"/>
    </source>
</evidence>
<organism evidence="1 2">
    <name type="scientific">Cohnella fermenti</name>
    <dbReference type="NCBI Taxonomy" id="2565925"/>
    <lineage>
        <taxon>Bacteria</taxon>
        <taxon>Bacillati</taxon>
        <taxon>Bacillota</taxon>
        <taxon>Bacilli</taxon>
        <taxon>Bacillales</taxon>
        <taxon>Paenibacillaceae</taxon>
        <taxon>Cohnella</taxon>
    </lineage>
</organism>
<protein>
    <submittedName>
        <fullName evidence="1">Uncharacterized protein</fullName>
    </submittedName>
</protein>
<comment type="caution">
    <text evidence="1">The sequence shown here is derived from an EMBL/GenBank/DDBJ whole genome shotgun (WGS) entry which is preliminary data.</text>
</comment>
<gene>
    <name evidence="1" type="ORF">E6C55_16165</name>
</gene>
<dbReference type="RefSeq" id="WP_136370850.1">
    <property type="nucleotide sequence ID" value="NZ_SSOB01000019.1"/>
</dbReference>
<dbReference type="AlphaFoldDB" id="A0A4S4BSS4"/>
<dbReference type="Proteomes" id="UP000310636">
    <property type="component" value="Unassembled WGS sequence"/>
</dbReference>
<keyword evidence="2" id="KW-1185">Reference proteome</keyword>
<reference evidence="1 2" key="1">
    <citation type="submission" date="2019-04" db="EMBL/GenBank/DDBJ databases">
        <title>Cohnella sp. nov. isolated from preserved vegetables.</title>
        <authorList>
            <person name="Lin S.-Y."/>
            <person name="Hung M.-H."/>
            <person name="Young C.-C."/>
        </authorList>
    </citation>
    <scope>NUCLEOTIDE SEQUENCE [LARGE SCALE GENOMIC DNA]</scope>
    <source>
        <strain evidence="1 2">CC-MHH1044</strain>
    </source>
</reference>
<proteinExistence type="predicted"/>
<accession>A0A4S4BSS4</accession>
<name>A0A4S4BSS4_9BACL</name>
<dbReference type="EMBL" id="SSOB01000019">
    <property type="protein sequence ID" value="THF77550.1"/>
    <property type="molecule type" value="Genomic_DNA"/>
</dbReference>
<sequence length="282" mass="32367">MGAVRLYDTPGQFAEMMVRQLSESTGFEIRSKEGEPLLLEVALNSEIHPDGQAEISLHQTYDTYMAGGDLNTAIDYMNKMVRLSAHMREGVDMNKIDPARIYPAIRDERYVKEARRAMQMVSDPVLPGLRIVYMEVHEDYCKIVTEQMLADNPELDVEKVKKLAFDNLKAAGWVEPELRLDSPVRPTCVVQVFNEPPHPIDCQFLIPEWTSRYLPSEYVIAFTNRKTVQILQSTESMNTLHRARDLAVKSRFKDVVERSCRLMPSPVSDRMYWVKAGKARLL</sequence>
<evidence type="ECO:0000313" key="1">
    <source>
        <dbReference type="EMBL" id="THF77550.1"/>
    </source>
</evidence>
<dbReference type="OrthoDB" id="2594189at2"/>